<dbReference type="Pfam" id="PF00069">
    <property type="entry name" value="Pkinase"/>
    <property type="match status" value="1"/>
</dbReference>
<feature type="binding site" evidence="6">
    <location>
        <position position="330"/>
    </location>
    <ligand>
        <name>ATP</name>
        <dbReference type="ChEBI" id="CHEBI:30616"/>
    </ligand>
</feature>
<reference evidence="9" key="1">
    <citation type="journal article" date="2020" name="bioRxiv">
        <title>Comparative genomics of Chlamydomonas.</title>
        <authorList>
            <person name="Craig R.J."/>
            <person name="Hasan A.R."/>
            <person name="Ness R.W."/>
            <person name="Keightley P.D."/>
        </authorList>
    </citation>
    <scope>NUCLEOTIDE SEQUENCE</scope>
    <source>
        <strain evidence="9">CCAP 11/70</strain>
    </source>
</reference>
<evidence type="ECO:0000256" key="4">
    <source>
        <dbReference type="ARBA" id="ARBA00022840"/>
    </source>
</evidence>
<feature type="compositionally biased region" description="Pro residues" evidence="7">
    <location>
        <begin position="141"/>
        <end position="152"/>
    </location>
</feature>
<evidence type="ECO:0000256" key="6">
    <source>
        <dbReference type="PROSITE-ProRule" id="PRU10141"/>
    </source>
</evidence>
<keyword evidence="3" id="KW-0418">Kinase</keyword>
<dbReference type="EMBL" id="JAEHOE010000158">
    <property type="protein sequence ID" value="KAG2484071.1"/>
    <property type="molecule type" value="Genomic_DNA"/>
</dbReference>
<evidence type="ECO:0000259" key="8">
    <source>
        <dbReference type="PROSITE" id="PS50011"/>
    </source>
</evidence>
<evidence type="ECO:0000256" key="3">
    <source>
        <dbReference type="ARBA" id="ARBA00022777"/>
    </source>
</evidence>
<dbReference type="PANTHER" id="PTHR43289">
    <property type="entry name" value="MITOGEN-ACTIVATED PROTEIN KINASE KINASE KINASE 20-RELATED"/>
    <property type="match status" value="1"/>
</dbReference>
<protein>
    <recommendedName>
        <fullName evidence="5">NEK6-subfamily protein kinase</fullName>
        <ecNumber evidence="5">2.7.11.34</ecNumber>
    </recommendedName>
</protein>
<keyword evidence="10" id="KW-1185">Reference proteome</keyword>
<dbReference type="PROSITE" id="PS50011">
    <property type="entry name" value="PROTEIN_KINASE_DOM"/>
    <property type="match status" value="1"/>
</dbReference>
<dbReference type="SMART" id="SM00220">
    <property type="entry name" value="S_TKc"/>
    <property type="match status" value="1"/>
</dbReference>
<dbReference type="PANTHER" id="PTHR43289:SF6">
    <property type="entry name" value="SERINE_THREONINE-PROTEIN KINASE NEKL-3"/>
    <property type="match status" value="1"/>
</dbReference>
<feature type="region of interest" description="Disordered" evidence="7">
    <location>
        <begin position="211"/>
        <end position="266"/>
    </location>
</feature>
<dbReference type="InterPro" id="IPR017441">
    <property type="entry name" value="Protein_kinase_ATP_BS"/>
</dbReference>
<comment type="caution">
    <text evidence="9">The sequence shown here is derived from an EMBL/GenBank/DDBJ whole genome shotgun (WGS) entry which is preliminary data.</text>
</comment>
<organism evidence="9 10">
    <name type="scientific">Edaphochlamys debaryana</name>
    <dbReference type="NCBI Taxonomy" id="47281"/>
    <lineage>
        <taxon>Eukaryota</taxon>
        <taxon>Viridiplantae</taxon>
        <taxon>Chlorophyta</taxon>
        <taxon>core chlorophytes</taxon>
        <taxon>Chlorophyceae</taxon>
        <taxon>CS clade</taxon>
        <taxon>Chlamydomonadales</taxon>
        <taxon>Chlamydomonadales incertae sedis</taxon>
        <taxon>Edaphochlamys</taxon>
    </lineage>
</organism>
<evidence type="ECO:0000256" key="5">
    <source>
        <dbReference type="ARBA" id="ARBA00039067"/>
    </source>
</evidence>
<feature type="domain" description="Protein kinase" evidence="8">
    <location>
        <begin position="301"/>
        <end position="553"/>
    </location>
</feature>
<dbReference type="InterPro" id="IPR008271">
    <property type="entry name" value="Ser/Thr_kinase_AS"/>
</dbReference>
<dbReference type="EC" id="2.7.11.34" evidence="5"/>
<dbReference type="GO" id="GO:0004674">
    <property type="term" value="F:protein serine/threonine kinase activity"/>
    <property type="evidence" value="ECO:0007669"/>
    <property type="project" value="TreeGrafter"/>
</dbReference>
<evidence type="ECO:0000256" key="7">
    <source>
        <dbReference type="SAM" id="MobiDB-lite"/>
    </source>
</evidence>
<dbReference type="PROSITE" id="PS00107">
    <property type="entry name" value="PROTEIN_KINASE_ATP"/>
    <property type="match status" value="1"/>
</dbReference>
<dbReference type="Proteomes" id="UP000612055">
    <property type="component" value="Unassembled WGS sequence"/>
</dbReference>
<dbReference type="InterPro" id="IPR011009">
    <property type="entry name" value="Kinase-like_dom_sf"/>
</dbReference>
<proteinExistence type="predicted"/>
<name>A0A835XKS5_9CHLO</name>
<dbReference type="SUPFAM" id="SSF56112">
    <property type="entry name" value="Protein kinase-like (PK-like)"/>
    <property type="match status" value="1"/>
</dbReference>
<dbReference type="Gene3D" id="1.10.510.10">
    <property type="entry name" value="Transferase(Phosphotransferase) domain 1"/>
    <property type="match status" value="1"/>
</dbReference>
<evidence type="ECO:0000256" key="2">
    <source>
        <dbReference type="ARBA" id="ARBA00022741"/>
    </source>
</evidence>
<evidence type="ECO:0000313" key="9">
    <source>
        <dbReference type="EMBL" id="KAG2484071.1"/>
    </source>
</evidence>
<dbReference type="GO" id="GO:0005524">
    <property type="term" value="F:ATP binding"/>
    <property type="evidence" value="ECO:0007669"/>
    <property type="project" value="UniProtKB-UniRule"/>
</dbReference>
<keyword evidence="2 6" id="KW-0547">Nucleotide-binding</keyword>
<keyword evidence="1" id="KW-0808">Transferase</keyword>
<gene>
    <name evidence="9" type="ORF">HYH03_017090</name>
</gene>
<dbReference type="PROSITE" id="PS00108">
    <property type="entry name" value="PROTEIN_KINASE_ST"/>
    <property type="match status" value="1"/>
</dbReference>
<accession>A0A835XKS5</accession>
<feature type="region of interest" description="Disordered" evidence="7">
    <location>
        <begin position="176"/>
        <end position="195"/>
    </location>
</feature>
<evidence type="ECO:0000256" key="1">
    <source>
        <dbReference type="ARBA" id="ARBA00022679"/>
    </source>
</evidence>
<sequence>MGNTPSSEFMGVPCHACGCNLPANNRNYLWKRDMFVFYDSHKPAVNAYGIGFKKDAEPLSGAHRNQYYYTLQYVRRAHQPEGPPYNYLCVPCFLKDATHFELDNVNRLCKKRSIGLKPEDAARASPATMRWLEELRNGPGLPGPPPSAPPDSPCDAADATAALEAFSASSFAFDLHPASQQPTPKGPSPQPLAWDHSSLYMDNFAAHTEAVSPDRCDGTATVSSQPALLAPPSPSAKERPGGALRTSDAGCLLSSASRPDTPVSDDDEDWAMALSPDPAQMQAAEELEVPLWALGRDFVLDRPLQLLGVGVSGRVVAGTTVRCGRQVAVKLLPMAHLPEAVAPNLAAAARAAAACRHTARLLGLAPVRLEAEAHLALAMQRYPGSLPALMREQPGGCLGGGRALLLARDLLHCLVELHAQGLAHGDLKPSNVLLDSAGAPLLCGLGLARLLEAGPEELAGARGPECFTAPEQQGSTSPPSPPSDMWGLGATLAFAATGQPPVCTEDAAPQGAAPLGPELPPPLRWLVTACGQADPAARPTAVEALRRIEGALLRTVAEQE</sequence>
<keyword evidence="4 6" id="KW-0067">ATP-binding</keyword>
<dbReference type="AlphaFoldDB" id="A0A835XKS5"/>
<dbReference type="InterPro" id="IPR000719">
    <property type="entry name" value="Prot_kinase_dom"/>
</dbReference>
<evidence type="ECO:0000313" key="10">
    <source>
        <dbReference type="Proteomes" id="UP000612055"/>
    </source>
</evidence>
<feature type="region of interest" description="Disordered" evidence="7">
    <location>
        <begin position="134"/>
        <end position="156"/>
    </location>
</feature>